<dbReference type="AlphaFoldDB" id="A0A2P2P8X2"/>
<sequence>MAGKKLSDSELFGPALKTNVTVASILVNQEAGEKGDFSGYFGIFKNLSDTVHVLCEEPINDGITIKFKQSKNGIFSRLPS</sequence>
<organism evidence="1">
    <name type="scientific">Rhizophora mucronata</name>
    <name type="common">Asiatic mangrove</name>
    <dbReference type="NCBI Taxonomy" id="61149"/>
    <lineage>
        <taxon>Eukaryota</taxon>
        <taxon>Viridiplantae</taxon>
        <taxon>Streptophyta</taxon>
        <taxon>Embryophyta</taxon>
        <taxon>Tracheophyta</taxon>
        <taxon>Spermatophyta</taxon>
        <taxon>Magnoliopsida</taxon>
        <taxon>eudicotyledons</taxon>
        <taxon>Gunneridae</taxon>
        <taxon>Pentapetalae</taxon>
        <taxon>rosids</taxon>
        <taxon>fabids</taxon>
        <taxon>Malpighiales</taxon>
        <taxon>Rhizophoraceae</taxon>
        <taxon>Rhizophora</taxon>
    </lineage>
</organism>
<accession>A0A2P2P8X2</accession>
<name>A0A2P2P8X2_RHIMU</name>
<proteinExistence type="predicted"/>
<reference evidence="1" key="1">
    <citation type="submission" date="2018-02" db="EMBL/GenBank/DDBJ databases">
        <title>Rhizophora mucronata_Transcriptome.</title>
        <authorList>
            <person name="Meera S.P."/>
            <person name="Sreeshan A."/>
            <person name="Augustine A."/>
        </authorList>
    </citation>
    <scope>NUCLEOTIDE SEQUENCE</scope>
    <source>
        <tissue evidence="1">Leaf</tissue>
    </source>
</reference>
<evidence type="ECO:0000313" key="1">
    <source>
        <dbReference type="EMBL" id="MBX51224.1"/>
    </source>
</evidence>
<protein>
    <submittedName>
        <fullName evidence="1">Uncharacterized protein</fullName>
    </submittedName>
</protein>
<dbReference type="EMBL" id="GGEC01070740">
    <property type="protein sequence ID" value="MBX51224.1"/>
    <property type="molecule type" value="Transcribed_RNA"/>
</dbReference>